<dbReference type="Proteomes" id="UP000184048">
    <property type="component" value="Unassembled WGS sequence"/>
</dbReference>
<gene>
    <name evidence="10" type="primary">accA</name>
    <name evidence="12" type="ORF">SAMN02745131_03718</name>
</gene>
<keyword evidence="10" id="KW-0963">Cytoplasm</keyword>
<evidence type="ECO:0000256" key="2">
    <source>
        <dbReference type="ARBA" id="ARBA00022516"/>
    </source>
</evidence>
<comment type="function">
    <text evidence="10">Component of the acetyl coenzyme A carboxylase (ACC) complex. First, biotin carboxylase catalyzes the carboxylation of biotin on its carrier protein (BCCP) and then the CO(2) group is transferred by the carboxyltransferase to acetyl-CoA to form malonyl-CoA.</text>
</comment>
<dbReference type="PANTHER" id="PTHR42853">
    <property type="entry name" value="ACETYL-COENZYME A CARBOXYLASE CARBOXYL TRANSFERASE SUBUNIT ALPHA"/>
    <property type="match status" value="1"/>
</dbReference>
<dbReference type="GO" id="GO:0009317">
    <property type="term" value="C:acetyl-CoA carboxylase complex"/>
    <property type="evidence" value="ECO:0007669"/>
    <property type="project" value="InterPro"/>
</dbReference>
<dbReference type="STRING" id="1121884.SAMN02745131_03718"/>
<keyword evidence="2 10" id="KW-0444">Lipid biosynthesis</keyword>
<dbReference type="SUPFAM" id="SSF52096">
    <property type="entry name" value="ClpP/crotonase"/>
    <property type="match status" value="1"/>
</dbReference>
<name>A0A1M5F549_9BACT</name>
<dbReference type="EC" id="2.1.3.15" evidence="10"/>
<evidence type="ECO:0000256" key="6">
    <source>
        <dbReference type="ARBA" id="ARBA00022840"/>
    </source>
</evidence>
<dbReference type="GO" id="GO:0003989">
    <property type="term" value="F:acetyl-CoA carboxylase activity"/>
    <property type="evidence" value="ECO:0007669"/>
    <property type="project" value="InterPro"/>
</dbReference>
<dbReference type="GO" id="GO:0005524">
    <property type="term" value="F:ATP binding"/>
    <property type="evidence" value="ECO:0007669"/>
    <property type="project" value="UniProtKB-KW"/>
</dbReference>
<dbReference type="UniPathway" id="UPA00655">
    <property type="reaction ID" value="UER00711"/>
</dbReference>
<keyword evidence="7 10" id="KW-0443">Lipid metabolism</keyword>
<evidence type="ECO:0000256" key="8">
    <source>
        <dbReference type="ARBA" id="ARBA00023160"/>
    </source>
</evidence>
<dbReference type="NCBIfam" id="TIGR00513">
    <property type="entry name" value="accA"/>
    <property type="match status" value="1"/>
</dbReference>
<dbReference type="PROSITE" id="PS50989">
    <property type="entry name" value="COA_CT_CTER"/>
    <property type="match status" value="1"/>
</dbReference>
<accession>A0A1M5F549</accession>
<keyword evidence="8 10" id="KW-0275">Fatty acid biosynthesis</keyword>
<dbReference type="InterPro" id="IPR011763">
    <property type="entry name" value="COA_CT_C"/>
</dbReference>
<comment type="pathway">
    <text evidence="1 10">Lipid metabolism; malonyl-CoA biosynthesis; malonyl-CoA from acetyl-CoA: step 1/1.</text>
</comment>
<organism evidence="12 13">
    <name type="scientific">Flavisolibacter ginsengisoli DSM 18119</name>
    <dbReference type="NCBI Taxonomy" id="1121884"/>
    <lineage>
        <taxon>Bacteria</taxon>
        <taxon>Pseudomonadati</taxon>
        <taxon>Bacteroidota</taxon>
        <taxon>Chitinophagia</taxon>
        <taxon>Chitinophagales</taxon>
        <taxon>Chitinophagaceae</taxon>
        <taxon>Flavisolibacter</taxon>
    </lineage>
</organism>
<dbReference type="HAMAP" id="MF_00823">
    <property type="entry name" value="AcetylCoA_CT_alpha"/>
    <property type="match status" value="1"/>
</dbReference>
<dbReference type="Pfam" id="PF03255">
    <property type="entry name" value="ACCA"/>
    <property type="match status" value="1"/>
</dbReference>
<keyword evidence="6 10" id="KW-0067">ATP-binding</keyword>
<evidence type="ECO:0000313" key="12">
    <source>
        <dbReference type="EMBL" id="SHF86271.1"/>
    </source>
</evidence>
<evidence type="ECO:0000256" key="10">
    <source>
        <dbReference type="HAMAP-Rule" id="MF_00823"/>
    </source>
</evidence>
<dbReference type="EMBL" id="FQUU01000021">
    <property type="protein sequence ID" value="SHF86271.1"/>
    <property type="molecule type" value="Genomic_DNA"/>
</dbReference>
<dbReference type="PRINTS" id="PR01069">
    <property type="entry name" value="ACCCTRFRASEA"/>
</dbReference>
<protein>
    <recommendedName>
        <fullName evidence="10">Acetyl-coenzyme A carboxylase carboxyl transferase subunit alpha</fullName>
        <shortName evidence="10">ACCase subunit alpha</shortName>
        <shortName evidence="10">Acetyl-CoA carboxylase carboxyltransferase subunit alpha</shortName>
        <ecNumber evidence="10">2.1.3.15</ecNumber>
    </recommendedName>
</protein>
<sequence length="336" mass="38293">MPSNANRQFLDFEKPIKDLIDEIEKLKHASEHKKIDYSEMISKLDQQILERRKEVTQNLTAWQKVQLSRHPDRPYTMKYIQNMTTNFVELFGDRNVKDDKAMIGGFAMLEGETVMVIGQQKGINTKTRQLRNFGMANPEGYRKALRLMRLAEKFNKPIITLIDTPGAYPGLEAEERGQGEAIARNIYEMIRLKVPVICVIIGEGASGGALGIGVGDRVYMMENTWYTVISPESCSSILWRSWDKKELAAEQLKLTANNMKEFGLVDGIIPEPAGGAHWDYMEAAQILKEYLVKVLQELKPIPPEERINQRIEKFGKMGFWQEVSENAPAQLQGKTN</sequence>
<evidence type="ECO:0000256" key="1">
    <source>
        <dbReference type="ARBA" id="ARBA00004956"/>
    </source>
</evidence>
<dbReference type="NCBIfam" id="NF004344">
    <property type="entry name" value="PRK05724.1"/>
    <property type="match status" value="1"/>
</dbReference>
<dbReference type="RefSeq" id="WP_072836841.1">
    <property type="nucleotide sequence ID" value="NZ_FQUU01000021.1"/>
</dbReference>
<dbReference type="PANTHER" id="PTHR42853:SF3">
    <property type="entry name" value="ACETYL-COENZYME A CARBOXYLASE CARBOXYL TRANSFERASE SUBUNIT ALPHA, CHLOROPLASTIC"/>
    <property type="match status" value="1"/>
</dbReference>
<keyword evidence="5 10" id="KW-0276">Fatty acid metabolism</keyword>
<dbReference type="GO" id="GO:0016743">
    <property type="term" value="F:carboxyl- or carbamoyltransferase activity"/>
    <property type="evidence" value="ECO:0007669"/>
    <property type="project" value="UniProtKB-UniRule"/>
</dbReference>
<comment type="similarity">
    <text evidence="10">Belongs to the AccA family.</text>
</comment>
<proteinExistence type="inferred from homology"/>
<evidence type="ECO:0000256" key="5">
    <source>
        <dbReference type="ARBA" id="ARBA00022832"/>
    </source>
</evidence>
<dbReference type="InterPro" id="IPR001095">
    <property type="entry name" value="Acetyl_CoA_COase_a_su"/>
</dbReference>
<comment type="subunit">
    <text evidence="10">Acetyl-CoA carboxylase is a heterohexamer composed of biotin carboxyl carrier protein (AccB), biotin carboxylase (AccC) and two subunits each of ACCase subunit alpha (AccA) and ACCase subunit beta (AccD).</text>
</comment>
<dbReference type="InterPro" id="IPR029045">
    <property type="entry name" value="ClpP/crotonase-like_dom_sf"/>
</dbReference>
<dbReference type="Gene3D" id="3.90.226.10">
    <property type="entry name" value="2-enoyl-CoA Hydratase, Chain A, domain 1"/>
    <property type="match status" value="1"/>
</dbReference>
<keyword evidence="13" id="KW-1185">Reference proteome</keyword>
<dbReference type="GO" id="GO:0006633">
    <property type="term" value="P:fatty acid biosynthetic process"/>
    <property type="evidence" value="ECO:0007669"/>
    <property type="project" value="UniProtKB-KW"/>
</dbReference>
<keyword evidence="4 10" id="KW-0547">Nucleotide-binding</keyword>
<evidence type="ECO:0000313" key="13">
    <source>
        <dbReference type="Proteomes" id="UP000184048"/>
    </source>
</evidence>
<comment type="subcellular location">
    <subcellularLocation>
        <location evidence="10">Cytoplasm</location>
    </subcellularLocation>
</comment>
<evidence type="ECO:0000256" key="7">
    <source>
        <dbReference type="ARBA" id="ARBA00023098"/>
    </source>
</evidence>
<evidence type="ECO:0000259" key="11">
    <source>
        <dbReference type="PROSITE" id="PS50989"/>
    </source>
</evidence>
<keyword evidence="3 10" id="KW-0808">Transferase</keyword>
<dbReference type="GO" id="GO:2001295">
    <property type="term" value="P:malonyl-CoA biosynthetic process"/>
    <property type="evidence" value="ECO:0007669"/>
    <property type="project" value="UniProtKB-UniRule"/>
</dbReference>
<evidence type="ECO:0000256" key="9">
    <source>
        <dbReference type="ARBA" id="ARBA00049152"/>
    </source>
</evidence>
<comment type="catalytic activity">
    <reaction evidence="9 10">
        <text>N(6)-carboxybiotinyl-L-lysyl-[protein] + acetyl-CoA = N(6)-biotinyl-L-lysyl-[protein] + malonyl-CoA</text>
        <dbReference type="Rhea" id="RHEA:54728"/>
        <dbReference type="Rhea" id="RHEA-COMP:10505"/>
        <dbReference type="Rhea" id="RHEA-COMP:10506"/>
        <dbReference type="ChEBI" id="CHEBI:57288"/>
        <dbReference type="ChEBI" id="CHEBI:57384"/>
        <dbReference type="ChEBI" id="CHEBI:83144"/>
        <dbReference type="ChEBI" id="CHEBI:83145"/>
        <dbReference type="EC" id="2.1.3.15"/>
    </reaction>
</comment>
<dbReference type="AlphaFoldDB" id="A0A1M5F549"/>
<reference evidence="12 13" key="1">
    <citation type="submission" date="2016-11" db="EMBL/GenBank/DDBJ databases">
        <authorList>
            <person name="Jaros S."/>
            <person name="Januszkiewicz K."/>
            <person name="Wedrychowicz H."/>
        </authorList>
    </citation>
    <scope>NUCLEOTIDE SEQUENCE [LARGE SCALE GENOMIC DNA]</scope>
    <source>
        <strain evidence="12 13">DSM 18119</strain>
    </source>
</reference>
<feature type="domain" description="CoA carboxyltransferase C-terminal" evidence="11">
    <location>
        <begin position="43"/>
        <end position="297"/>
    </location>
</feature>
<dbReference type="OrthoDB" id="9808023at2"/>
<evidence type="ECO:0000256" key="4">
    <source>
        <dbReference type="ARBA" id="ARBA00022741"/>
    </source>
</evidence>
<dbReference type="NCBIfam" id="NF041504">
    <property type="entry name" value="AccA_sub"/>
    <property type="match status" value="1"/>
</dbReference>
<evidence type="ECO:0000256" key="3">
    <source>
        <dbReference type="ARBA" id="ARBA00022679"/>
    </source>
</evidence>